<proteinExistence type="predicted"/>
<accession>A0ACA9UPE8</accession>
<dbReference type="EMBL" id="CADEHS020000578">
    <property type="protein sequence ID" value="CAG9955285.1"/>
    <property type="molecule type" value="Genomic_DNA"/>
</dbReference>
<evidence type="ECO:0000313" key="1">
    <source>
        <dbReference type="EMBL" id="CAG9955285.1"/>
    </source>
</evidence>
<protein>
    <submittedName>
        <fullName evidence="1">Uncharacterized protein</fullName>
    </submittedName>
</protein>
<reference evidence="1" key="2">
    <citation type="submission" date="2021-10" db="EMBL/GenBank/DDBJ databases">
        <authorList>
            <person name="Piombo E."/>
        </authorList>
    </citation>
    <scope>NUCLEOTIDE SEQUENCE</scope>
</reference>
<organism evidence="1 2">
    <name type="scientific">Clonostachys rosea f. rosea IK726</name>
    <dbReference type="NCBI Taxonomy" id="1349383"/>
    <lineage>
        <taxon>Eukaryota</taxon>
        <taxon>Fungi</taxon>
        <taxon>Dikarya</taxon>
        <taxon>Ascomycota</taxon>
        <taxon>Pezizomycotina</taxon>
        <taxon>Sordariomycetes</taxon>
        <taxon>Hypocreomycetidae</taxon>
        <taxon>Hypocreales</taxon>
        <taxon>Bionectriaceae</taxon>
        <taxon>Clonostachys</taxon>
    </lineage>
</organism>
<sequence length="244" mass="26888">MRNETDEKRNQYRQAIVKIFLPSLWRFSLSSSGPMTEDWVSGVDMGISDLEEGLPDYHATYFTFEDGTDDEPSDAPEDDEDSGMATNETSLEFPSTAENNDDSGIAANDNSMELFTTAKDSGGVVDEMPIKMINNDPDVPTNDAFKEFINTSEYDLDGVKLHDTAGNNEESDMATDDIDMEISDTFESNGKSGMVASENLGMFTSEIDDIDMEIPDTFESDGKSGMVASENLRMVTSEIDTTKN</sequence>
<reference evidence="1" key="1">
    <citation type="submission" date="2020-04" db="EMBL/GenBank/DDBJ databases">
        <authorList>
            <person name="Broberg M."/>
        </authorList>
    </citation>
    <scope>NUCLEOTIDE SEQUENCE</scope>
</reference>
<keyword evidence="2" id="KW-1185">Reference proteome</keyword>
<dbReference type="Proteomes" id="UP000836387">
    <property type="component" value="Unassembled WGS sequence"/>
</dbReference>
<gene>
    <name evidence="1" type="ORF">CRV2_00011904</name>
</gene>
<comment type="caution">
    <text evidence="1">The sequence shown here is derived from an EMBL/GenBank/DDBJ whole genome shotgun (WGS) entry which is preliminary data.</text>
</comment>
<name>A0ACA9UPE8_BIOOC</name>
<evidence type="ECO:0000313" key="2">
    <source>
        <dbReference type="Proteomes" id="UP000836387"/>
    </source>
</evidence>